<proteinExistence type="predicted"/>
<accession>A0A7V4G6Y3</accession>
<organism evidence="1">
    <name type="scientific">Desulfobacca acetoxidans</name>
    <dbReference type="NCBI Taxonomy" id="60893"/>
    <lineage>
        <taxon>Bacteria</taxon>
        <taxon>Pseudomonadati</taxon>
        <taxon>Thermodesulfobacteriota</taxon>
        <taxon>Desulfobaccia</taxon>
        <taxon>Desulfobaccales</taxon>
        <taxon>Desulfobaccaceae</taxon>
        <taxon>Desulfobacca</taxon>
    </lineage>
</organism>
<gene>
    <name evidence="1" type="ORF">ENT08_02385</name>
</gene>
<reference evidence="1" key="1">
    <citation type="journal article" date="2020" name="mSystems">
        <title>Genome- and Community-Level Interaction Insights into Carbon Utilization and Element Cycling Functions of Hydrothermarchaeota in Hydrothermal Sediment.</title>
        <authorList>
            <person name="Zhou Z."/>
            <person name="Liu Y."/>
            <person name="Xu W."/>
            <person name="Pan J."/>
            <person name="Luo Z.H."/>
            <person name="Li M."/>
        </authorList>
    </citation>
    <scope>NUCLEOTIDE SEQUENCE [LARGE SCALE GENOMIC DNA]</scope>
    <source>
        <strain evidence="1">SpSt-548</strain>
    </source>
</reference>
<sequence>MVTKIFRSRQHAGLRMGLALLLLYAGLVLILTAVPAVGGQGRILEELRYQVDVWLWSDAMKTRVTLEELAPGRYRAEVAGQSQGFVATLSGNWQGNFATEMIYKDGKFLPLVYRENSTARGKRWLSEYRFDHEHNKMELYKLSKNKGLVKKWETTFKDPPYDPLTFYYNQRLAPEGLGQGGETLKYSGIPYPKQDDIVVRIGPMSAEGRKIMVELANRIFEGERSQIYAFLDKEGVPTKAWTRVMAFGTVNAQLLPGGKRLNKAELTRALETAPAALAAQNLNR</sequence>
<evidence type="ECO:0000313" key="1">
    <source>
        <dbReference type="EMBL" id="HGS04579.1"/>
    </source>
</evidence>
<dbReference type="InterPro" id="IPR021457">
    <property type="entry name" value="DUF3108"/>
</dbReference>
<name>A0A7V4G6Y3_9BACT</name>
<dbReference type="AlphaFoldDB" id="A0A7V4G6Y3"/>
<dbReference type="Pfam" id="PF11306">
    <property type="entry name" value="DUF3108"/>
    <property type="match status" value="1"/>
</dbReference>
<comment type="caution">
    <text evidence="1">The sequence shown here is derived from an EMBL/GenBank/DDBJ whole genome shotgun (WGS) entry which is preliminary data.</text>
</comment>
<protein>
    <submittedName>
        <fullName evidence="1">DUF3108 domain-containing protein</fullName>
    </submittedName>
</protein>
<dbReference type="EMBL" id="DSXI01000132">
    <property type="protein sequence ID" value="HGS04579.1"/>
    <property type="molecule type" value="Genomic_DNA"/>
</dbReference>